<dbReference type="NCBIfam" id="NF045542">
    <property type="entry name" value="Clp_rel_HeadMat"/>
    <property type="match status" value="1"/>
</dbReference>
<evidence type="ECO:0000313" key="7">
    <source>
        <dbReference type="EMBL" id="MEJ8821439.1"/>
    </source>
</evidence>
<dbReference type="GO" id="GO:0006508">
    <property type="term" value="P:proteolysis"/>
    <property type="evidence" value="ECO:0007669"/>
    <property type="project" value="UniProtKB-KW"/>
</dbReference>
<keyword evidence="5" id="KW-0720">Serine protease</keyword>
<accession>A0ABU8VUF5</accession>
<organism evidence="7 8">
    <name type="scientific">Variovorax humicola</name>
    <dbReference type="NCBI Taxonomy" id="1769758"/>
    <lineage>
        <taxon>Bacteria</taxon>
        <taxon>Pseudomonadati</taxon>
        <taxon>Pseudomonadota</taxon>
        <taxon>Betaproteobacteria</taxon>
        <taxon>Burkholderiales</taxon>
        <taxon>Comamonadaceae</taxon>
        <taxon>Variovorax</taxon>
    </lineage>
</organism>
<keyword evidence="4 7" id="KW-0378">Hydrolase</keyword>
<name>A0ABU8VUF5_9BURK</name>
<keyword evidence="8" id="KW-1185">Reference proteome</keyword>
<dbReference type="InterPro" id="IPR001907">
    <property type="entry name" value="ClpP"/>
</dbReference>
<evidence type="ECO:0000313" key="8">
    <source>
        <dbReference type="Proteomes" id="UP001363010"/>
    </source>
</evidence>
<dbReference type="InterPro" id="IPR023562">
    <property type="entry name" value="ClpP/TepA"/>
</dbReference>
<comment type="similarity">
    <text evidence="1 6">Belongs to the peptidase S14 family.</text>
</comment>
<dbReference type="RefSeq" id="WP_340362489.1">
    <property type="nucleotide sequence ID" value="NZ_JBBKZV010000002.1"/>
</dbReference>
<dbReference type="SUPFAM" id="SSF52096">
    <property type="entry name" value="ClpP/crotonase"/>
    <property type="match status" value="1"/>
</dbReference>
<keyword evidence="2" id="KW-0963">Cytoplasm</keyword>
<dbReference type="CDD" id="cd07016">
    <property type="entry name" value="S14_ClpP_1"/>
    <property type="match status" value="1"/>
</dbReference>
<evidence type="ECO:0000256" key="2">
    <source>
        <dbReference type="ARBA" id="ARBA00022490"/>
    </source>
</evidence>
<proteinExistence type="inferred from homology"/>
<protein>
    <recommendedName>
        <fullName evidence="6">ATP-dependent Clp protease proteolytic subunit</fullName>
    </recommendedName>
</protein>
<dbReference type="PRINTS" id="PR00127">
    <property type="entry name" value="CLPPROTEASEP"/>
</dbReference>
<reference evidence="7 8" key="1">
    <citation type="submission" date="2024-03" db="EMBL/GenBank/DDBJ databases">
        <title>Novel species of the genus Variovorax.</title>
        <authorList>
            <person name="Liu Q."/>
            <person name="Xin Y.-H."/>
        </authorList>
    </citation>
    <scope>NUCLEOTIDE SEQUENCE [LARGE SCALE GENOMIC DNA]</scope>
    <source>
        <strain evidence="7 8">KACC 18501</strain>
    </source>
</reference>
<dbReference type="PANTHER" id="PTHR10381:SF70">
    <property type="entry name" value="ATP-DEPENDENT CLP PROTEASE PROTEOLYTIC SUBUNIT"/>
    <property type="match status" value="1"/>
</dbReference>
<dbReference type="PANTHER" id="PTHR10381">
    <property type="entry name" value="ATP-DEPENDENT CLP PROTEASE PROTEOLYTIC SUBUNIT"/>
    <property type="match status" value="1"/>
</dbReference>
<dbReference type="InterPro" id="IPR029045">
    <property type="entry name" value="ClpP/crotonase-like_dom_sf"/>
</dbReference>
<dbReference type="Pfam" id="PF00574">
    <property type="entry name" value="CLP_protease"/>
    <property type="match status" value="1"/>
</dbReference>
<gene>
    <name evidence="7" type="ORF">WKW80_05225</name>
</gene>
<evidence type="ECO:0000256" key="6">
    <source>
        <dbReference type="RuleBase" id="RU003567"/>
    </source>
</evidence>
<dbReference type="GO" id="GO:0008233">
    <property type="term" value="F:peptidase activity"/>
    <property type="evidence" value="ECO:0007669"/>
    <property type="project" value="UniProtKB-KW"/>
</dbReference>
<dbReference type="Gene3D" id="3.90.226.10">
    <property type="entry name" value="2-enoyl-CoA Hydratase, Chain A, domain 1"/>
    <property type="match status" value="1"/>
</dbReference>
<evidence type="ECO:0000256" key="4">
    <source>
        <dbReference type="ARBA" id="ARBA00022801"/>
    </source>
</evidence>
<evidence type="ECO:0000256" key="5">
    <source>
        <dbReference type="ARBA" id="ARBA00022825"/>
    </source>
</evidence>
<evidence type="ECO:0000256" key="1">
    <source>
        <dbReference type="ARBA" id="ARBA00007039"/>
    </source>
</evidence>
<keyword evidence="3 7" id="KW-0645">Protease</keyword>
<dbReference type="EMBL" id="JBBKZV010000002">
    <property type="protein sequence ID" value="MEJ8821439.1"/>
    <property type="molecule type" value="Genomic_DNA"/>
</dbReference>
<sequence>MKPFFSFKASASGAALSIYDEIFSTHAAAFRTALDAVKGSTLTVEINSPGGDVFAGLAIYNMLKGSGKIINVNVAGIAASAASVIAMAGTTISMPSNSFMMIHNPITGVYGNAADLRESADVLDKIGAALLAIYVSRTGMPADKMKELLAAETWLTADEAVSMKFATVVTDAIEARASFDMGRADLPAHVKAVFKPLSTPTPHAAVLAAVQPVITPSTLWAHHRRTK</sequence>
<evidence type="ECO:0000256" key="3">
    <source>
        <dbReference type="ARBA" id="ARBA00022670"/>
    </source>
</evidence>
<comment type="caution">
    <text evidence="7">The sequence shown here is derived from an EMBL/GenBank/DDBJ whole genome shotgun (WGS) entry which is preliminary data.</text>
</comment>
<dbReference type="Proteomes" id="UP001363010">
    <property type="component" value="Unassembled WGS sequence"/>
</dbReference>